<dbReference type="CDD" id="cd04465">
    <property type="entry name" value="S1_RPS1_repeat_ec2_hs2"/>
    <property type="match status" value="1"/>
</dbReference>
<gene>
    <name evidence="8" type="ORF">CHYS00102_LOCUS16126</name>
</gene>
<dbReference type="GO" id="GO:0005737">
    <property type="term" value="C:cytoplasm"/>
    <property type="evidence" value="ECO:0007669"/>
    <property type="project" value="UniProtKB-ARBA"/>
</dbReference>
<evidence type="ECO:0000313" key="8">
    <source>
        <dbReference type="EMBL" id="CAD8888926.1"/>
    </source>
</evidence>
<feature type="domain" description="S1 motif" evidence="7">
    <location>
        <begin position="266"/>
        <end position="334"/>
    </location>
</feature>
<dbReference type="GO" id="GO:0005840">
    <property type="term" value="C:ribosome"/>
    <property type="evidence" value="ECO:0007669"/>
    <property type="project" value="UniProtKB-KW"/>
</dbReference>
<dbReference type="GO" id="GO:1990904">
    <property type="term" value="C:ribonucleoprotein complex"/>
    <property type="evidence" value="ECO:0007669"/>
    <property type="project" value="UniProtKB-KW"/>
</dbReference>
<evidence type="ECO:0000259" key="7">
    <source>
        <dbReference type="PROSITE" id="PS50126"/>
    </source>
</evidence>
<name>A0A7S1FV14_9STRA</name>
<dbReference type="GO" id="GO:0003735">
    <property type="term" value="F:structural constituent of ribosome"/>
    <property type="evidence" value="ECO:0007669"/>
    <property type="project" value="TreeGrafter"/>
</dbReference>
<dbReference type="PANTHER" id="PTHR10724">
    <property type="entry name" value="30S RIBOSOMAL PROTEIN S1"/>
    <property type="match status" value="1"/>
</dbReference>
<dbReference type="PRINTS" id="PR00681">
    <property type="entry name" value="RIBOSOMALS1"/>
</dbReference>
<comment type="similarity">
    <text evidence="1">Belongs to the bacterial ribosomal protein bS1 family.</text>
</comment>
<dbReference type="GO" id="GO:0006412">
    <property type="term" value="P:translation"/>
    <property type="evidence" value="ECO:0007669"/>
    <property type="project" value="TreeGrafter"/>
</dbReference>
<dbReference type="AlphaFoldDB" id="A0A7S1FV14"/>
<evidence type="ECO:0000256" key="1">
    <source>
        <dbReference type="ARBA" id="ARBA00006767"/>
    </source>
</evidence>
<dbReference type="InterPro" id="IPR035104">
    <property type="entry name" value="Ribosomal_protein_S1-like"/>
</dbReference>
<evidence type="ECO:0000256" key="4">
    <source>
        <dbReference type="ARBA" id="ARBA00025453"/>
    </source>
</evidence>
<feature type="signal peptide" evidence="6">
    <location>
        <begin position="1"/>
        <end position="21"/>
    </location>
</feature>
<dbReference type="CDD" id="cd05687">
    <property type="entry name" value="S1_RPS1_repeat_ec1_hs1"/>
    <property type="match status" value="1"/>
</dbReference>
<feature type="compositionally biased region" description="Acidic residues" evidence="5">
    <location>
        <begin position="385"/>
        <end position="402"/>
    </location>
</feature>
<evidence type="ECO:0000256" key="5">
    <source>
        <dbReference type="SAM" id="MobiDB-lite"/>
    </source>
</evidence>
<proteinExistence type="inferred from homology"/>
<dbReference type="Gene3D" id="2.40.50.140">
    <property type="entry name" value="Nucleic acid-binding proteins"/>
    <property type="match status" value="2"/>
</dbReference>
<dbReference type="SMART" id="SM00316">
    <property type="entry name" value="S1"/>
    <property type="match status" value="3"/>
</dbReference>
<dbReference type="InterPro" id="IPR003029">
    <property type="entry name" value="S1_domain"/>
</dbReference>
<evidence type="ECO:0000256" key="3">
    <source>
        <dbReference type="ARBA" id="ARBA00023274"/>
    </source>
</evidence>
<dbReference type="EMBL" id="HBFR01022454">
    <property type="protein sequence ID" value="CAD8888926.1"/>
    <property type="molecule type" value="Transcribed_RNA"/>
</dbReference>
<protein>
    <recommendedName>
        <fullName evidence="7">S1 motif domain-containing protein</fullName>
    </recommendedName>
</protein>
<keyword evidence="2" id="KW-0689">Ribosomal protein</keyword>
<organism evidence="8">
    <name type="scientific">Corethron hystrix</name>
    <dbReference type="NCBI Taxonomy" id="216773"/>
    <lineage>
        <taxon>Eukaryota</taxon>
        <taxon>Sar</taxon>
        <taxon>Stramenopiles</taxon>
        <taxon>Ochrophyta</taxon>
        <taxon>Bacillariophyta</taxon>
        <taxon>Coscinodiscophyceae</taxon>
        <taxon>Corethrophycidae</taxon>
        <taxon>Corethrales</taxon>
        <taxon>Corethraceae</taxon>
        <taxon>Corethron</taxon>
    </lineage>
</organism>
<keyword evidence="6" id="KW-0732">Signal</keyword>
<dbReference type="InterPro" id="IPR012340">
    <property type="entry name" value="NA-bd_OB-fold"/>
</dbReference>
<dbReference type="SUPFAM" id="SSF50249">
    <property type="entry name" value="Nucleic acid-binding proteins"/>
    <property type="match status" value="3"/>
</dbReference>
<evidence type="ECO:0000256" key="2">
    <source>
        <dbReference type="ARBA" id="ARBA00022980"/>
    </source>
</evidence>
<dbReference type="FunFam" id="2.40.50.140:FF:000051">
    <property type="entry name" value="RNA-binding transcriptional accessory protein"/>
    <property type="match status" value="1"/>
</dbReference>
<feature type="chain" id="PRO_5031343990" description="S1 motif domain-containing protein" evidence="6">
    <location>
        <begin position="22"/>
        <end position="402"/>
    </location>
</feature>
<dbReference type="PROSITE" id="PS50126">
    <property type="entry name" value="S1"/>
    <property type="match status" value="3"/>
</dbReference>
<feature type="domain" description="S1 motif" evidence="7">
    <location>
        <begin position="188"/>
        <end position="252"/>
    </location>
</feature>
<comment type="function">
    <text evidence="4">Associates with the EF-Tu.GDP complex and induces the exchange of GDP to GTP. It remains bound to the aminoacyl-tRNA.EF-Tu.GTP complex up to the GTP hydrolysis stage on the ribosome.</text>
</comment>
<keyword evidence="3" id="KW-0687">Ribonucleoprotein</keyword>
<accession>A0A7S1FV14</accession>
<dbReference type="PANTHER" id="PTHR10724:SF7">
    <property type="entry name" value="SMALL RIBOSOMAL SUBUNIT PROTEIN BS1C"/>
    <property type="match status" value="1"/>
</dbReference>
<sequence>MARLISPIALLAFLSATPAVAFTPAARKCPTTFIRSTAVEAETTEATASAPKKPQLTRFDRLKKSWKGPMPNVDTSGVDFSYGDFEAILDESLVAFNRNDIVKGTVVQYEKAGALIDIGAKSSAYLPLPEAALLQGQTDGIEDLVELDSEHEFQIISDEDENGQLLVSRKRIQYAAAWEKVASLQVTDDVFDAKVVAVNRGGAICLVEGLRAFLPGSHLTGRIPDDGLIGETLPLKFLEVNQENNKLVVSNRRAVVEAQMADLSRGDLISGVILALKPYGAFVQVGGMSGLLHISQISYDRIDDLSAVFNPGDAVKCMIIDHDKVNGRIALSTKTLEPEPGDMLKDSGRVFEMAEETAAKYHERMEAERVAREEAAREIGLGLGDDLDDIGEMSDDLDSVLS</sequence>
<dbReference type="GO" id="GO:0003729">
    <property type="term" value="F:mRNA binding"/>
    <property type="evidence" value="ECO:0007669"/>
    <property type="project" value="TreeGrafter"/>
</dbReference>
<dbReference type="InterPro" id="IPR050437">
    <property type="entry name" value="Ribos_protein_bS1-like"/>
</dbReference>
<feature type="region of interest" description="Disordered" evidence="5">
    <location>
        <begin position="383"/>
        <end position="402"/>
    </location>
</feature>
<reference evidence="8" key="1">
    <citation type="submission" date="2021-01" db="EMBL/GenBank/DDBJ databases">
        <authorList>
            <person name="Corre E."/>
            <person name="Pelletier E."/>
            <person name="Niang G."/>
            <person name="Scheremetjew M."/>
            <person name="Finn R."/>
            <person name="Kale V."/>
            <person name="Holt S."/>
            <person name="Cochrane G."/>
            <person name="Meng A."/>
            <person name="Brown T."/>
            <person name="Cohen L."/>
        </authorList>
    </citation>
    <scope>NUCLEOTIDE SEQUENCE</scope>
    <source>
        <strain evidence="8">308</strain>
    </source>
</reference>
<dbReference type="Pfam" id="PF00575">
    <property type="entry name" value="S1"/>
    <property type="match status" value="2"/>
</dbReference>
<evidence type="ECO:0000256" key="6">
    <source>
        <dbReference type="SAM" id="SignalP"/>
    </source>
</evidence>
<feature type="domain" description="S1 motif" evidence="7">
    <location>
        <begin position="99"/>
        <end position="170"/>
    </location>
</feature>